<dbReference type="InterPro" id="IPR002502">
    <property type="entry name" value="Amidase_domain"/>
</dbReference>
<feature type="domain" description="N-acetylmuramoyl-L-alanine amidase" evidence="6">
    <location>
        <begin position="7"/>
        <end position="214"/>
    </location>
</feature>
<dbReference type="EMBL" id="AIMH01000031">
    <property type="protein sequence ID" value="EJF97911.1"/>
    <property type="molecule type" value="Genomic_DNA"/>
</dbReference>
<keyword evidence="5" id="KW-0961">Cell wall biogenesis/degradation</keyword>
<dbReference type="InterPro" id="IPR036365">
    <property type="entry name" value="PGBD-like_sf"/>
</dbReference>
<organism evidence="7 8">
    <name type="scientific">Bartonella vinsonii subsp. arupensis Pm136co</name>
    <dbReference type="NCBI Taxonomy" id="1094561"/>
    <lineage>
        <taxon>Bacteria</taxon>
        <taxon>Pseudomonadati</taxon>
        <taxon>Pseudomonadota</taxon>
        <taxon>Alphaproteobacteria</taxon>
        <taxon>Hyphomicrobiales</taxon>
        <taxon>Bartonellaceae</taxon>
        <taxon>Bartonella</taxon>
    </lineage>
</organism>
<dbReference type="Gene3D" id="1.10.101.10">
    <property type="entry name" value="PGBD-like superfamily/PGBD"/>
    <property type="match status" value="1"/>
</dbReference>
<dbReference type="RefSeq" id="WP_004863141.1">
    <property type="nucleotide sequence ID" value="NZ_JH725045.1"/>
</dbReference>
<dbReference type="PANTHER" id="PTHR30417">
    <property type="entry name" value="N-ACETYLMURAMOYL-L-ALANINE AMIDASE AMID"/>
    <property type="match status" value="1"/>
</dbReference>
<sequence length="317" mass="36507">MYQIDYNSYRSVKSFNRRVRFLVMHYTSLNFKESVMALTGEKVSVHYLVPDPSEQTYREAGFKDMRIFNLVDENERAWHAGVSSWAEHSNLNDTSIGIEIVNLATGHSASSEKMYVETSLKDMRVLKSIDKDENELQVGSWTKNRNVSSTVLPFERDYFFTCQNEDLIFPPYNPTQIDAVKELALNILQRYPDITPTDVVGHSDIAIGRKIDPGAAFPWKELYLAGIGAWYDEERKQHYQEQFCKNFPSKEDVLAKLKCYGYDISIACSEIGYKNLIRAFQLHFRQENYDGILDVETAAIVYALVDKYFPSDLSSLS</sequence>
<dbReference type="PANTHER" id="PTHR30417:SF12">
    <property type="entry name" value="N-ACETYLMURAMOYL-L-ALANINE AMIDASE"/>
    <property type="match status" value="1"/>
</dbReference>
<dbReference type="Pfam" id="PF01510">
    <property type="entry name" value="Amidase_2"/>
    <property type="match status" value="2"/>
</dbReference>
<evidence type="ECO:0000313" key="8">
    <source>
        <dbReference type="Proteomes" id="UP000008948"/>
    </source>
</evidence>
<dbReference type="Gene3D" id="3.40.80.10">
    <property type="entry name" value="Peptidoglycan recognition protein-like"/>
    <property type="match status" value="1"/>
</dbReference>
<evidence type="ECO:0000313" key="7">
    <source>
        <dbReference type="EMBL" id="EJF97911.1"/>
    </source>
</evidence>
<accession>A0ABP2QSJ4</accession>
<keyword evidence="4" id="KW-0378">Hydrolase</keyword>
<comment type="catalytic activity">
    <reaction evidence="1">
        <text>Hydrolyzes the link between N-acetylmuramoyl residues and L-amino acid residues in certain cell-wall glycopeptides.</text>
        <dbReference type="EC" id="3.5.1.28"/>
    </reaction>
</comment>
<dbReference type="InterPro" id="IPR051206">
    <property type="entry name" value="NAMLAA_amidase_2"/>
</dbReference>
<gene>
    <name evidence="7" type="ORF">MEI_01097</name>
</gene>
<dbReference type="SMART" id="SM00644">
    <property type="entry name" value="Ami_2"/>
    <property type="match status" value="1"/>
</dbReference>
<proteinExistence type="inferred from homology"/>
<reference evidence="7 8" key="1">
    <citation type="submission" date="2012-03" db="EMBL/GenBank/DDBJ databases">
        <title>The Genome Sequence of Bartonella vinsonii subsp. arupensis str. Pm136co.</title>
        <authorList>
            <consortium name="The Broad Institute Genome Sequencing Platform"/>
            <consortium name="The Broad Institute Genome Sequencing Center for Infectious Disease"/>
            <person name="Feldgarden M."/>
            <person name="Kirby J."/>
            <person name="Kosoy M."/>
            <person name="Birtles R."/>
            <person name="Probert W.S."/>
            <person name="Chiaraviglio L."/>
            <person name="Young S.K."/>
            <person name="Zeng Q."/>
            <person name="Gargeya S."/>
            <person name="Fitzgerald M."/>
            <person name="Haas B."/>
            <person name="Abouelleil A."/>
            <person name="Alvarado L."/>
            <person name="Arachchi H.M."/>
            <person name="Berlin A."/>
            <person name="Chapman S.B."/>
            <person name="Gearin G."/>
            <person name="Goldberg J."/>
            <person name="Griggs A."/>
            <person name="Gujja S."/>
            <person name="Hansen M."/>
            <person name="Heiman D."/>
            <person name="Howarth C."/>
            <person name="Larimer J."/>
            <person name="Lui A."/>
            <person name="MacDonald P.J.P."/>
            <person name="McCowen C."/>
            <person name="Montmayeur A."/>
            <person name="Murphy C."/>
            <person name="Neiman D."/>
            <person name="Pearson M."/>
            <person name="Priest M."/>
            <person name="Roberts A."/>
            <person name="Saif S."/>
            <person name="Shea T."/>
            <person name="Sisk P."/>
            <person name="Stolte C."/>
            <person name="Sykes S."/>
            <person name="Wortman J."/>
            <person name="Nusbaum C."/>
            <person name="Birren B."/>
        </authorList>
    </citation>
    <scope>NUCLEOTIDE SEQUENCE [LARGE SCALE GENOMIC DNA]</scope>
    <source>
        <strain evidence="7 8">Pm136co</strain>
    </source>
</reference>
<evidence type="ECO:0000256" key="2">
    <source>
        <dbReference type="ARBA" id="ARBA00007553"/>
    </source>
</evidence>
<protein>
    <recommendedName>
        <fullName evidence="3">N-acetylmuramoyl-L-alanine amidase</fullName>
        <ecNumber evidence="3">3.5.1.28</ecNumber>
    </recommendedName>
</protein>
<dbReference type="SUPFAM" id="SSF47090">
    <property type="entry name" value="PGBD-like"/>
    <property type="match status" value="1"/>
</dbReference>
<evidence type="ECO:0000259" key="6">
    <source>
        <dbReference type="SMART" id="SM00644"/>
    </source>
</evidence>
<comment type="similarity">
    <text evidence="2">Belongs to the N-acetylmuramoyl-L-alanine amidase 2 family.</text>
</comment>
<dbReference type="Proteomes" id="UP000008948">
    <property type="component" value="Unassembled WGS sequence"/>
</dbReference>
<evidence type="ECO:0000256" key="1">
    <source>
        <dbReference type="ARBA" id="ARBA00001561"/>
    </source>
</evidence>
<keyword evidence="8" id="KW-1185">Reference proteome</keyword>
<evidence type="ECO:0000256" key="4">
    <source>
        <dbReference type="ARBA" id="ARBA00022801"/>
    </source>
</evidence>
<dbReference type="SUPFAM" id="SSF55846">
    <property type="entry name" value="N-acetylmuramoyl-L-alanine amidase-like"/>
    <property type="match status" value="1"/>
</dbReference>
<comment type="caution">
    <text evidence="7">The sequence shown here is derived from an EMBL/GenBank/DDBJ whole genome shotgun (WGS) entry which is preliminary data.</text>
</comment>
<evidence type="ECO:0000256" key="5">
    <source>
        <dbReference type="ARBA" id="ARBA00023316"/>
    </source>
</evidence>
<evidence type="ECO:0000256" key="3">
    <source>
        <dbReference type="ARBA" id="ARBA00011901"/>
    </source>
</evidence>
<dbReference type="CDD" id="cd06583">
    <property type="entry name" value="PGRP"/>
    <property type="match status" value="1"/>
</dbReference>
<name>A0ABP2QSJ4_BARVI</name>
<dbReference type="EC" id="3.5.1.28" evidence="3"/>
<dbReference type="InterPro" id="IPR036366">
    <property type="entry name" value="PGBDSf"/>
</dbReference>
<dbReference type="InterPro" id="IPR036505">
    <property type="entry name" value="Amidase/PGRP_sf"/>
</dbReference>